<feature type="transmembrane region" description="Helical" evidence="1">
    <location>
        <begin position="121"/>
        <end position="140"/>
    </location>
</feature>
<evidence type="ECO:0000259" key="3">
    <source>
        <dbReference type="Pfam" id="PF16220"/>
    </source>
</evidence>
<dbReference type="Gene3D" id="2.60.120.1440">
    <property type="match status" value="1"/>
</dbReference>
<keyword evidence="1" id="KW-1133">Transmembrane helix</keyword>
<feature type="domain" description="FecR N-terminal" evidence="3">
    <location>
        <begin position="22"/>
        <end position="62"/>
    </location>
</feature>
<dbReference type="PIRSF" id="PIRSF018266">
    <property type="entry name" value="FecR"/>
    <property type="match status" value="1"/>
</dbReference>
<evidence type="ECO:0000259" key="2">
    <source>
        <dbReference type="Pfam" id="PF04773"/>
    </source>
</evidence>
<dbReference type="EMBL" id="CP016895">
    <property type="protein sequence ID" value="AOA57920.1"/>
    <property type="molecule type" value="Genomic_DNA"/>
</dbReference>
<dbReference type="GO" id="GO:0016989">
    <property type="term" value="F:sigma factor antagonist activity"/>
    <property type="evidence" value="ECO:0007669"/>
    <property type="project" value="TreeGrafter"/>
</dbReference>
<dbReference type="PANTHER" id="PTHR30273">
    <property type="entry name" value="PERIPLASMIC SIGNAL SENSOR AND SIGMA FACTOR ACTIVATOR FECR-RELATED"/>
    <property type="match status" value="1"/>
</dbReference>
<evidence type="ECO:0000256" key="1">
    <source>
        <dbReference type="SAM" id="Phobius"/>
    </source>
</evidence>
<dbReference type="InterPro" id="IPR012373">
    <property type="entry name" value="Ferrdict_sens_TM"/>
</dbReference>
<reference evidence="4 5" key="1">
    <citation type="submission" date="2016-08" db="EMBL/GenBank/DDBJ databases">
        <authorList>
            <person name="Seilhamer J.J."/>
        </authorList>
    </citation>
    <scope>NUCLEOTIDE SEQUENCE [LARGE SCALE GENOMIC DNA]</scope>
    <source>
        <strain evidence="4 5">BRTC-1</strain>
    </source>
</reference>
<evidence type="ECO:0000313" key="4">
    <source>
        <dbReference type="EMBL" id="AOA57920.1"/>
    </source>
</evidence>
<organism evidence="4 5">
    <name type="scientific">Acinetobacter larvae</name>
    <dbReference type="NCBI Taxonomy" id="1789224"/>
    <lineage>
        <taxon>Bacteria</taxon>
        <taxon>Pseudomonadati</taxon>
        <taxon>Pseudomonadota</taxon>
        <taxon>Gammaproteobacteria</taxon>
        <taxon>Moraxellales</taxon>
        <taxon>Moraxellaceae</taxon>
        <taxon>Acinetobacter</taxon>
    </lineage>
</organism>
<keyword evidence="1" id="KW-0472">Membrane</keyword>
<gene>
    <name evidence="4" type="ORF">BFG52_05850</name>
</gene>
<dbReference type="PANTHER" id="PTHR30273:SF2">
    <property type="entry name" value="PROTEIN FECR"/>
    <property type="match status" value="1"/>
</dbReference>
<evidence type="ECO:0008006" key="6">
    <source>
        <dbReference type="Google" id="ProtNLM"/>
    </source>
</evidence>
<dbReference type="Proteomes" id="UP000093391">
    <property type="component" value="Chromosome"/>
</dbReference>
<protein>
    <recommendedName>
        <fullName evidence="6">FecR protein domain-containing protein</fullName>
    </recommendedName>
</protein>
<dbReference type="STRING" id="1789224.BFG52_05850"/>
<dbReference type="Pfam" id="PF04773">
    <property type="entry name" value="FecR"/>
    <property type="match status" value="1"/>
</dbReference>
<dbReference type="AlphaFoldDB" id="A0A1B2LYA4"/>
<dbReference type="KEGG" id="ala:BFG52_05850"/>
<dbReference type="RefSeq" id="WP_067553542.1">
    <property type="nucleotide sequence ID" value="NZ_CP016895.1"/>
</dbReference>
<proteinExistence type="predicted"/>
<dbReference type="InterPro" id="IPR032623">
    <property type="entry name" value="FecR_N"/>
</dbReference>
<dbReference type="Pfam" id="PF16220">
    <property type="entry name" value="DUF4880"/>
    <property type="match status" value="1"/>
</dbReference>
<feature type="domain" description="FecR protein" evidence="2">
    <location>
        <begin position="157"/>
        <end position="239"/>
    </location>
</feature>
<keyword evidence="1" id="KW-0812">Transmembrane</keyword>
<dbReference type="InterPro" id="IPR006860">
    <property type="entry name" value="FecR"/>
</dbReference>
<keyword evidence="5" id="KW-1185">Reference proteome</keyword>
<accession>A0A1B2LYA4</accession>
<dbReference type="OrthoDB" id="1099576at2"/>
<sequence>MTPSIPTTATESPHAIADEVIEQAAAWLVEISSDDCDAEQYAAFLRWQDADPSHAQAIRSMQVMIDQLEHLQQLQQTQYPTPHIPSAVAESTDSHFAQSEIVEHAIQEQQQLEKKFSYRSALSMFCILGILTVLFSWQFLPVNYWLADQRSHYQQWSEQQLLDQSHIKISGESAYNIHFDPTQRRIELLSGNIMVDVAKDPQRPFTVSTTYADIQALGTRFMVQHSAEQSILTMLESKVVVHSKQTGQTQIIQAGQQVMIDGNGIHAIQAISPALYQQAWQQHRLIVDQMPLSQVLDILQSYQQDKIYYRAADLHGLHVTAILPLDDPQQAYTLLQDSLPIQIRQPLPYIRYVHSIKK</sequence>
<evidence type="ECO:0000313" key="5">
    <source>
        <dbReference type="Proteomes" id="UP000093391"/>
    </source>
</evidence>
<name>A0A1B2LYA4_9GAMM</name>